<dbReference type="EMBL" id="BGPR01000406">
    <property type="protein sequence ID" value="GBM18583.1"/>
    <property type="molecule type" value="Genomic_DNA"/>
</dbReference>
<dbReference type="Gene3D" id="3.30.420.10">
    <property type="entry name" value="Ribonuclease H-like superfamily/Ribonuclease H"/>
    <property type="match status" value="1"/>
</dbReference>
<reference evidence="2 3" key="1">
    <citation type="journal article" date="2019" name="Sci. Rep.">
        <title>Orb-weaving spider Araneus ventricosus genome elucidates the spidroin gene catalogue.</title>
        <authorList>
            <person name="Kono N."/>
            <person name="Nakamura H."/>
            <person name="Ohtoshi R."/>
            <person name="Moran D.A.P."/>
            <person name="Shinohara A."/>
            <person name="Yoshida Y."/>
            <person name="Fujiwara M."/>
            <person name="Mori M."/>
            <person name="Tomita M."/>
            <person name="Arakawa K."/>
        </authorList>
    </citation>
    <scope>NUCLEOTIDE SEQUENCE [LARGE SCALE GENOMIC DNA]</scope>
</reference>
<evidence type="ECO:0000313" key="2">
    <source>
        <dbReference type="EMBL" id="GBM18583.1"/>
    </source>
</evidence>
<proteinExistence type="predicted"/>
<protein>
    <recommendedName>
        <fullName evidence="1">DUF4817 domain-containing protein</fullName>
    </recommendedName>
</protein>
<dbReference type="InterPro" id="IPR036397">
    <property type="entry name" value="RNaseH_sf"/>
</dbReference>
<evidence type="ECO:0000259" key="1">
    <source>
        <dbReference type="Pfam" id="PF16087"/>
    </source>
</evidence>
<dbReference type="OrthoDB" id="9986793at2759"/>
<name>A0A4Y2DP23_ARAVE</name>
<dbReference type="GO" id="GO:0003676">
    <property type="term" value="F:nucleic acid binding"/>
    <property type="evidence" value="ECO:0007669"/>
    <property type="project" value="InterPro"/>
</dbReference>
<dbReference type="PANTHER" id="PTHR47326">
    <property type="entry name" value="TRANSPOSABLE ELEMENT TC3 TRANSPOSASE-LIKE PROTEIN"/>
    <property type="match status" value="1"/>
</dbReference>
<sequence length="183" mass="21454">MAEYTYEELADMHLTYGEAKGNVREARRFYEQRFPTCRIPSHPTFASIDVIDDNEKPVRLPSQTAMQDVREMYERVSEMDDDEATFIREVIFNLRNQYVWSDSNPHCITPRQRQKKFSLNIWASILCDYVVGPYILPDRLTGATYRIFLEQVLHSLLQAVPLPIQRDMWFMHDGAPAHFSSTS</sequence>
<feature type="domain" description="DUF4817" evidence="1">
    <location>
        <begin position="5"/>
        <end position="47"/>
    </location>
</feature>
<comment type="caution">
    <text evidence="2">The sequence shown here is derived from an EMBL/GenBank/DDBJ whole genome shotgun (WGS) entry which is preliminary data.</text>
</comment>
<gene>
    <name evidence="2" type="ORF">AVEN_47965_1</name>
</gene>
<keyword evidence="3" id="KW-1185">Reference proteome</keyword>
<dbReference type="PANTHER" id="PTHR47326:SF1">
    <property type="entry name" value="HTH PSQ-TYPE DOMAIN-CONTAINING PROTEIN"/>
    <property type="match status" value="1"/>
</dbReference>
<dbReference type="InterPro" id="IPR032135">
    <property type="entry name" value="DUF4817"/>
</dbReference>
<accession>A0A4Y2DP23</accession>
<dbReference type="AlphaFoldDB" id="A0A4Y2DP23"/>
<organism evidence="2 3">
    <name type="scientific">Araneus ventricosus</name>
    <name type="common">Orbweaver spider</name>
    <name type="synonym">Epeira ventricosa</name>
    <dbReference type="NCBI Taxonomy" id="182803"/>
    <lineage>
        <taxon>Eukaryota</taxon>
        <taxon>Metazoa</taxon>
        <taxon>Ecdysozoa</taxon>
        <taxon>Arthropoda</taxon>
        <taxon>Chelicerata</taxon>
        <taxon>Arachnida</taxon>
        <taxon>Araneae</taxon>
        <taxon>Araneomorphae</taxon>
        <taxon>Entelegynae</taxon>
        <taxon>Araneoidea</taxon>
        <taxon>Araneidae</taxon>
        <taxon>Araneus</taxon>
    </lineage>
</organism>
<dbReference type="Pfam" id="PF16087">
    <property type="entry name" value="DUF4817"/>
    <property type="match status" value="1"/>
</dbReference>
<evidence type="ECO:0000313" key="3">
    <source>
        <dbReference type="Proteomes" id="UP000499080"/>
    </source>
</evidence>
<dbReference type="Proteomes" id="UP000499080">
    <property type="component" value="Unassembled WGS sequence"/>
</dbReference>